<dbReference type="VEuPathDB" id="FungiDB:PYU1_G001888"/>
<dbReference type="InParanoid" id="K3WA99"/>
<dbReference type="InterPro" id="IPR019510">
    <property type="entry name" value="AKAP7-like_phosphoesterase"/>
</dbReference>
<protein>
    <recommendedName>
        <fullName evidence="2">A-kinase anchor protein 7-like phosphoesterase domain-containing protein</fullName>
    </recommendedName>
</protein>
<proteinExistence type="predicted"/>
<dbReference type="AlphaFoldDB" id="K3WA99"/>
<dbReference type="eggNOG" id="ENOG502RUT8">
    <property type="taxonomic scope" value="Eukaryota"/>
</dbReference>
<name>K3WA99_GLOUD</name>
<dbReference type="EnsemblProtists" id="PYU1_T001890">
    <property type="protein sequence ID" value="PYU1_T001890"/>
    <property type="gene ID" value="PYU1_G001888"/>
</dbReference>
<feature type="domain" description="A-kinase anchor protein 7-like phosphoesterase" evidence="2">
    <location>
        <begin position="35"/>
        <end position="89"/>
    </location>
</feature>
<keyword evidence="4" id="KW-1185">Reference proteome</keyword>
<evidence type="ECO:0000313" key="3">
    <source>
        <dbReference type="EnsemblProtists" id="PYU1_T001890"/>
    </source>
</evidence>
<dbReference type="GO" id="GO:0005829">
    <property type="term" value="C:cytosol"/>
    <property type="evidence" value="ECO:0007669"/>
    <property type="project" value="TreeGrafter"/>
</dbReference>
<reference evidence="4" key="2">
    <citation type="submission" date="2010-04" db="EMBL/GenBank/DDBJ databases">
        <authorList>
            <person name="Buell R."/>
            <person name="Hamilton J."/>
            <person name="Hostetler J."/>
        </authorList>
    </citation>
    <scope>NUCLEOTIDE SEQUENCE [LARGE SCALE GENOMIC DNA]</scope>
    <source>
        <strain evidence="4">DAOM:BR144</strain>
    </source>
</reference>
<dbReference type="PANTHER" id="PTHR15934">
    <property type="entry name" value="RNA 2',3'-CYCLIC PHOSPHODIESTERASE"/>
    <property type="match status" value="1"/>
</dbReference>
<dbReference type="PANTHER" id="PTHR15934:SF6">
    <property type="entry name" value="A-KINASE ANCHOR PROTEIN 7 ISOFORM GAMMA"/>
    <property type="match status" value="1"/>
</dbReference>
<organism evidence="3 4">
    <name type="scientific">Globisporangium ultimum (strain ATCC 200006 / CBS 805.95 / DAOM BR144)</name>
    <name type="common">Pythium ultimum</name>
    <dbReference type="NCBI Taxonomy" id="431595"/>
    <lineage>
        <taxon>Eukaryota</taxon>
        <taxon>Sar</taxon>
        <taxon>Stramenopiles</taxon>
        <taxon>Oomycota</taxon>
        <taxon>Peronosporomycetes</taxon>
        <taxon>Pythiales</taxon>
        <taxon>Pythiaceae</taxon>
        <taxon>Globisporangium</taxon>
    </lineage>
</organism>
<dbReference type="HOGENOM" id="CLU_2327108_0_0_1"/>
<evidence type="ECO:0000256" key="1">
    <source>
        <dbReference type="SAM" id="MobiDB-lite"/>
    </source>
</evidence>
<reference evidence="4" key="1">
    <citation type="journal article" date="2010" name="Genome Biol.">
        <title>Genome sequence of the necrotrophic plant pathogen Pythium ultimum reveals original pathogenicity mechanisms and effector repertoire.</title>
        <authorList>
            <person name="Levesque C.A."/>
            <person name="Brouwer H."/>
            <person name="Cano L."/>
            <person name="Hamilton J.P."/>
            <person name="Holt C."/>
            <person name="Huitema E."/>
            <person name="Raffaele S."/>
            <person name="Robideau G.P."/>
            <person name="Thines M."/>
            <person name="Win J."/>
            <person name="Zerillo M.M."/>
            <person name="Beakes G.W."/>
            <person name="Boore J.L."/>
            <person name="Busam D."/>
            <person name="Dumas B."/>
            <person name="Ferriera S."/>
            <person name="Fuerstenberg S.I."/>
            <person name="Gachon C.M."/>
            <person name="Gaulin E."/>
            <person name="Govers F."/>
            <person name="Grenville-Briggs L."/>
            <person name="Horner N."/>
            <person name="Hostetler J."/>
            <person name="Jiang R.H."/>
            <person name="Johnson J."/>
            <person name="Krajaejun T."/>
            <person name="Lin H."/>
            <person name="Meijer H.J."/>
            <person name="Moore B."/>
            <person name="Morris P."/>
            <person name="Phuntmart V."/>
            <person name="Puiu D."/>
            <person name="Shetty J."/>
            <person name="Stajich J.E."/>
            <person name="Tripathy S."/>
            <person name="Wawra S."/>
            <person name="van West P."/>
            <person name="Whitty B.R."/>
            <person name="Coutinho P.M."/>
            <person name="Henrissat B."/>
            <person name="Martin F."/>
            <person name="Thomas P.D."/>
            <person name="Tyler B.M."/>
            <person name="De Vries R.P."/>
            <person name="Kamoun S."/>
            <person name="Yandell M."/>
            <person name="Tisserat N."/>
            <person name="Buell C.R."/>
        </authorList>
    </citation>
    <scope>NUCLEOTIDE SEQUENCE</scope>
    <source>
        <strain evidence="4">DAOM:BR144</strain>
    </source>
</reference>
<dbReference type="GO" id="GO:0034237">
    <property type="term" value="F:protein kinase A regulatory subunit binding"/>
    <property type="evidence" value="ECO:0007669"/>
    <property type="project" value="TreeGrafter"/>
</dbReference>
<dbReference type="Gene3D" id="3.90.1140.10">
    <property type="entry name" value="Cyclic phosphodiesterase"/>
    <property type="match status" value="1"/>
</dbReference>
<dbReference type="EMBL" id="GL376634">
    <property type="status" value="NOT_ANNOTATED_CDS"/>
    <property type="molecule type" value="Genomic_DNA"/>
</dbReference>
<dbReference type="OMA" id="WPRRRNT"/>
<reference evidence="3" key="3">
    <citation type="submission" date="2015-02" db="UniProtKB">
        <authorList>
            <consortium name="EnsemblProtists"/>
        </authorList>
    </citation>
    <scope>IDENTIFICATION</scope>
    <source>
        <strain evidence="3">DAOM BR144</strain>
    </source>
</reference>
<feature type="region of interest" description="Disordered" evidence="1">
    <location>
        <begin position="1"/>
        <end position="31"/>
    </location>
</feature>
<sequence>MERANGENGGTNSSDSVYRYSNRRSRQRRPPRIRPNFFVGFRITSKELIAQIEELQHSIAQAFPDAASCLVDPQTLHVTLCVLHLKDMEGKSHYHWRCF</sequence>
<evidence type="ECO:0000259" key="2">
    <source>
        <dbReference type="Pfam" id="PF10469"/>
    </source>
</evidence>
<dbReference type="InterPro" id="IPR052641">
    <property type="entry name" value="AKAP7_isoform_gamma"/>
</dbReference>
<dbReference type="GO" id="GO:0010738">
    <property type="term" value="P:regulation of protein kinase A signaling"/>
    <property type="evidence" value="ECO:0007669"/>
    <property type="project" value="TreeGrafter"/>
</dbReference>
<dbReference type="Proteomes" id="UP000019132">
    <property type="component" value="Unassembled WGS sequence"/>
</dbReference>
<dbReference type="Pfam" id="PF10469">
    <property type="entry name" value="AKAP7_NLS"/>
    <property type="match status" value="1"/>
</dbReference>
<evidence type="ECO:0000313" key="4">
    <source>
        <dbReference type="Proteomes" id="UP000019132"/>
    </source>
</evidence>
<dbReference type="STRING" id="431595.K3WA99"/>
<accession>K3WA99</accession>
<feature type="compositionally biased region" description="Basic residues" evidence="1">
    <location>
        <begin position="21"/>
        <end position="31"/>
    </location>
</feature>